<evidence type="ECO:0000313" key="2">
    <source>
        <dbReference type="Proteomes" id="UP000027195"/>
    </source>
</evidence>
<proteinExistence type="predicted"/>
<sequence length="102" mass="11395">MLVVLDPSRAARKRDLRREDAAWATLDIPLELADVLLKCDGVSGYIFPERLEDTSGDAPPPGRRRLLSAAGTADGERRLLYIKIDNCWALDYRDHAKSSRTA</sequence>
<dbReference type="AlphaFoldDB" id="A0A067M1Y2"/>
<reference evidence="2" key="1">
    <citation type="journal article" date="2014" name="Proc. Natl. Acad. Sci. U.S.A.">
        <title>Extensive sampling of basidiomycete genomes demonstrates inadequacy of the white-rot/brown-rot paradigm for wood decay fungi.</title>
        <authorList>
            <person name="Riley R."/>
            <person name="Salamov A.A."/>
            <person name="Brown D.W."/>
            <person name="Nagy L.G."/>
            <person name="Floudas D."/>
            <person name="Held B.W."/>
            <person name="Levasseur A."/>
            <person name="Lombard V."/>
            <person name="Morin E."/>
            <person name="Otillar R."/>
            <person name="Lindquist E.A."/>
            <person name="Sun H."/>
            <person name="LaButti K.M."/>
            <person name="Schmutz J."/>
            <person name="Jabbour D."/>
            <person name="Luo H."/>
            <person name="Baker S.E."/>
            <person name="Pisabarro A.G."/>
            <person name="Walton J.D."/>
            <person name="Blanchette R.A."/>
            <person name="Henrissat B."/>
            <person name="Martin F."/>
            <person name="Cullen D."/>
            <person name="Hibbett D.S."/>
            <person name="Grigoriev I.V."/>
        </authorList>
    </citation>
    <scope>NUCLEOTIDE SEQUENCE [LARGE SCALE GENOMIC DNA]</scope>
    <source>
        <strain evidence="2">FD-172 SS1</strain>
    </source>
</reference>
<accession>A0A067M1Y2</accession>
<dbReference type="HOGENOM" id="CLU_2277016_0_0_1"/>
<gene>
    <name evidence="1" type="ORF">BOTBODRAFT_182179</name>
</gene>
<dbReference type="Proteomes" id="UP000027195">
    <property type="component" value="Unassembled WGS sequence"/>
</dbReference>
<evidence type="ECO:0000313" key="1">
    <source>
        <dbReference type="EMBL" id="KDQ05832.1"/>
    </source>
</evidence>
<dbReference type="EMBL" id="KL198181">
    <property type="protein sequence ID" value="KDQ05832.1"/>
    <property type="molecule type" value="Genomic_DNA"/>
</dbReference>
<organism evidence="1 2">
    <name type="scientific">Botryobasidium botryosum (strain FD-172 SS1)</name>
    <dbReference type="NCBI Taxonomy" id="930990"/>
    <lineage>
        <taxon>Eukaryota</taxon>
        <taxon>Fungi</taxon>
        <taxon>Dikarya</taxon>
        <taxon>Basidiomycota</taxon>
        <taxon>Agaricomycotina</taxon>
        <taxon>Agaricomycetes</taxon>
        <taxon>Cantharellales</taxon>
        <taxon>Botryobasidiaceae</taxon>
        <taxon>Botryobasidium</taxon>
    </lineage>
</organism>
<protein>
    <submittedName>
        <fullName evidence="1">Uncharacterized protein</fullName>
    </submittedName>
</protein>
<name>A0A067M1Y2_BOTB1</name>
<keyword evidence="2" id="KW-1185">Reference proteome</keyword>
<dbReference type="InParanoid" id="A0A067M1Y2"/>